<keyword evidence="14" id="KW-0966">Cell projection</keyword>
<dbReference type="GO" id="GO:0005886">
    <property type="term" value="C:plasma membrane"/>
    <property type="evidence" value="ECO:0007669"/>
    <property type="project" value="UniProtKB-SubCell"/>
</dbReference>
<dbReference type="Proteomes" id="UP000824219">
    <property type="component" value="Linkage Group LG03"/>
</dbReference>
<feature type="coiled-coil region" evidence="16">
    <location>
        <begin position="2352"/>
        <end position="2584"/>
    </location>
</feature>
<dbReference type="InterPro" id="IPR049538">
    <property type="entry name" value="PCN-like_spectrin-like_rpt"/>
</dbReference>
<dbReference type="PANTHER" id="PTHR23169">
    <property type="entry name" value="ENVOPLAKIN"/>
    <property type="match status" value="1"/>
</dbReference>
<feature type="coiled-coil region" evidence="16">
    <location>
        <begin position="2103"/>
        <end position="2130"/>
    </location>
</feature>
<feature type="coiled-coil region" evidence="16">
    <location>
        <begin position="915"/>
        <end position="942"/>
    </location>
</feature>
<dbReference type="FunFam" id="1.10.418.10:FF:000017">
    <property type="entry name" value="Microtubule-actin cross-linking factor 1"/>
    <property type="match status" value="1"/>
</dbReference>
<evidence type="ECO:0000256" key="16">
    <source>
        <dbReference type="SAM" id="Coils"/>
    </source>
</evidence>
<dbReference type="InterPro" id="IPR041573">
    <property type="entry name" value="Desmoplakin_Spectrin-like"/>
</dbReference>
<keyword evidence="9" id="KW-0677">Repeat</keyword>
<feature type="coiled-coil region" evidence="16">
    <location>
        <begin position="1819"/>
        <end position="1881"/>
    </location>
</feature>
<dbReference type="FunFam" id="1.20.58.60:FF:000010">
    <property type="entry name" value="plectin isoform X2"/>
    <property type="match status" value="1"/>
</dbReference>
<dbReference type="InterPro" id="IPR043197">
    <property type="entry name" value="Plakin"/>
</dbReference>
<dbReference type="GO" id="GO:0003779">
    <property type="term" value="F:actin binding"/>
    <property type="evidence" value="ECO:0007669"/>
    <property type="project" value="UniProtKB-KW"/>
</dbReference>
<feature type="coiled-coil region" evidence="16">
    <location>
        <begin position="1627"/>
        <end position="1773"/>
    </location>
</feature>
<evidence type="ECO:0000256" key="1">
    <source>
        <dbReference type="ARBA" id="ARBA00004245"/>
    </source>
</evidence>
<evidence type="ECO:0000256" key="8">
    <source>
        <dbReference type="ARBA" id="ARBA00022701"/>
    </source>
</evidence>
<dbReference type="InterPro" id="IPR001101">
    <property type="entry name" value="Plectin_repeat"/>
</dbReference>
<keyword evidence="6" id="KW-0963">Cytoplasm</keyword>
<comment type="subcellular location">
    <subcellularLocation>
        <location evidence="2">Cell junction</location>
    </subcellularLocation>
    <subcellularLocation>
        <location evidence="3">Cell projection</location>
    </subcellularLocation>
    <subcellularLocation>
        <location evidence="1">Cytoplasm</location>
        <location evidence="1">Cytoskeleton</location>
    </subcellularLocation>
</comment>
<dbReference type="CDD" id="cd21236">
    <property type="entry name" value="CH_DYST_rpt1"/>
    <property type="match status" value="1"/>
</dbReference>
<gene>
    <name evidence="20" type="ORF">KOW79_002758</name>
</gene>
<evidence type="ECO:0000256" key="10">
    <source>
        <dbReference type="ARBA" id="ARBA00022949"/>
    </source>
</evidence>
<keyword evidence="12" id="KW-0009">Actin-binding</keyword>
<dbReference type="FunFam" id="1.20.58.60:FF:000027">
    <property type="entry name" value="Microtubule-actin cross-linking factor 1"/>
    <property type="match status" value="1"/>
</dbReference>
<dbReference type="SUPFAM" id="SSF57997">
    <property type="entry name" value="Tropomyosin"/>
    <property type="match status" value="1"/>
</dbReference>
<dbReference type="OrthoDB" id="18740at2759"/>
<evidence type="ECO:0000256" key="9">
    <source>
        <dbReference type="ARBA" id="ARBA00022737"/>
    </source>
</evidence>
<keyword evidence="5 15" id="KW-0728">SH3 domain</keyword>
<dbReference type="PROSITE" id="PS50021">
    <property type="entry name" value="CH"/>
    <property type="match status" value="2"/>
</dbReference>
<dbReference type="CDD" id="cd00176">
    <property type="entry name" value="SPEC"/>
    <property type="match status" value="1"/>
</dbReference>
<dbReference type="Pfam" id="PF18373">
    <property type="entry name" value="Spectrin_2"/>
    <property type="match status" value="1"/>
</dbReference>
<evidence type="ECO:0000256" key="13">
    <source>
        <dbReference type="ARBA" id="ARBA00023212"/>
    </source>
</evidence>
<evidence type="ECO:0000313" key="20">
    <source>
        <dbReference type="EMBL" id="KAG7334351.1"/>
    </source>
</evidence>
<evidence type="ECO:0000259" key="18">
    <source>
        <dbReference type="PROSITE" id="PS50002"/>
    </source>
</evidence>
<dbReference type="Gene3D" id="2.30.30.40">
    <property type="entry name" value="SH3 Domains"/>
    <property type="match status" value="1"/>
</dbReference>
<feature type="coiled-coil region" evidence="16">
    <location>
        <begin position="2155"/>
        <end position="2298"/>
    </location>
</feature>
<accession>A0A9D3P5A4</accession>
<dbReference type="Pfam" id="PF21020">
    <property type="entry name" value="Spectrin_4"/>
    <property type="match status" value="1"/>
</dbReference>
<dbReference type="Pfam" id="PF00307">
    <property type="entry name" value="CH"/>
    <property type="match status" value="2"/>
</dbReference>
<dbReference type="Pfam" id="PF21097">
    <property type="entry name" value="SR_plectin_7"/>
    <property type="match status" value="1"/>
</dbReference>
<dbReference type="InterPro" id="IPR001589">
    <property type="entry name" value="Actinin_actin-bd_CS"/>
</dbReference>
<evidence type="ECO:0000256" key="12">
    <source>
        <dbReference type="ARBA" id="ARBA00023203"/>
    </source>
</evidence>
<dbReference type="GO" id="GO:0005737">
    <property type="term" value="C:cytoplasm"/>
    <property type="evidence" value="ECO:0007669"/>
    <property type="project" value="TreeGrafter"/>
</dbReference>
<dbReference type="GO" id="GO:0005874">
    <property type="term" value="C:microtubule"/>
    <property type="evidence" value="ECO:0007669"/>
    <property type="project" value="UniProtKB-KW"/>
</dbReference>
<evidence type="ECO:0008006" key="22">
    <source>
        <dbReference type="Google" id="ProtNLM"/>
    </source>
</evidence>
<dbReference type="FunFam" id="1.10.418.10:FF:000002">
    <property type="entry name" value="Microtubule-actin cross-linking factor 1"/>
    <property type="match status" value="1"/>
</dbReference>
<feature type="region of interest" description="Disordered" evidence="17">
    <location>
        <begin position="94"/>
        <end position="189"/>
    </location>
</feature>
<evidence type="ECO:0000256" key="6">
    <source>
        <dbReference type="ARBA" id="ARBA00022490"/>
    </source>
</evidence>
<dbReference type="GO" id="GO:0005882">
    <property type="term" value="C:intermediate filament"/>
    <property type="evidence" value="ECO:0007669"/>
    <property type="project" value="TreeGrafter"/>
</dbReference>
<feature type="domain" description="SH3" evidence="18">
    <location>
        <begin position="1061"/>
        <end position="1118"/>
    </location>
</feature>
<keyword evidence="10" id="KW-0965">Cell junction</keyword>
<dbReference type="Pfam" id="PF21019">
    <property type="entry name" value="Spectrin_3"/>
    <property type="match status" value="1"/>
</dbReference>
<dbReference type="Gene3D" id="1.20.58.1060">
    <property type="match status" value="1"/>
</dbReference>
<dbReference type="Gene3D" id="1.20.58.60">
    <property type="match status" value="4"/>
</dbReference>
<dbReference type="SMART" id="SM00033">
    <property type="entry name" value="CH"/>
    <property type="match status" value="2"/>
</dbReference>
<dbReference type="GO" id="GO:0042995">
    <property type="term" value="C:cell projection"/>
    <property type="evidence" value="ECO:0007669"/>
    <property type="project" value="UniProtKB-SubCell"/>
</dbReference>
<feature type="coiled-coil region" evidence="16">
    <location>
        <begin position="1283"/>
        <end position="1310"/>
    </location>
</feature>
<organism evidence="20 21">
    <name type="scientific">Hemibagrus wyckioides</name>
    <dbReference type="NCBI Taxonomy" id="337641"/>
    <lineage>
        <taxon>Eukaryota</taxon>
        <taxon>Metazoa</taxon>
        <taxon>Chordata</taxon>
        <taxon>Craniata</taxon>
        <taxon>Vertebrata</taxon>
        <taxon>Euteleostomi</taxon>
        <taxon>Actinopterygii</taxon>
        <taxon>Neopterygii</taxon>
        <taxon>Teleostei</taxon>
        <taxon>Ostariophysi</taxon>
        <taxon>Siluriformes</taxon>
        <taxon>Bagridae</taxon>
        <taxon>Hemibagrus</taxon>
    </lineage>
</organism>
<dbReference type="GO" id="GO:0005198">
    <property type="term" value="F:structural molecule activity"/>
    <property type="evidence" value="ECO:0007669"/>
    <property type="project" value="TreeGrafter"/>
</dbReference>
<comment type="caution">
    <text evidence="20">The sequence shown here is derived from an EMBL/GenBank/DDBJ whole genome shotgun (WGS) entry which is preliminary data.</text>
</comment>
<comment type="similarity">
    <text evidence="4">Belongs to the plakin or cytolinker family.</text>
</comment>
<dbReference type="FunFam" id="2.30.30.40:FF:000011">
    <property type="entry name" value="Microtubule-actin cross-linking factor 1"/>
    <property type="match status" value="1"/>
</dbReference>
<dbReference type="PANTHER" id="PTHR23169:SF24">
    <property type="entry name" value="DYSTONIN"/>
    <property type="match status" value="1"/>
</dbReference>
<feature type="coiled-coil region" evidence="16">
    <location>
        <begin position="2625"/>
        <end position="2659"/>
    </location>
</feature>
<dbReference type="SUPFAM" id="SSF47576">
    <property type="entry name" value="Calponin-homology domain, CH-domain"/>
    <property type="match status" value="1"/>
</dbReference>
<dbReference type="InterPro" id="IPR001715">
    <property type="entry name" value="CH_dom"/>
</dbReference>
<dbReference type="GO" id="GO:0042060">
    <property type="term" value="P:wound healing"/>
    <property type="evidence" value="ECO:0007669"/>
    <property type="project" value="TreeGrafter"/>
</dbReference>
<evidence type="ECO:0000256" key="4">
    <source>
        <dbReference type="ARBA" id="ARBA00009109"/>
    </source>
</evidence>
<name>A0A9D3P5A4_9TELE</name>
<protein>
    <recommendedName>
        <fullName evidence="22">Dystonin</fullName>
    </recommendedName>
</protein>
<evidence type="ECO:0000313" key="21">
    <source>
        <dbReference type="Proteomes" id="UP000824219"/>
    </source>
</evidence>
<feature type="compositionally biased region" description="Polar residues" evidence="17">
    <location>
        <begin position="126"/>
        <end position="152"/>
    </location>
</feature>
<dbReference type="FunFam" id="1.20.58.60:FF:000009">
    <property type="entry name" value="dystonin isoform X1"/>
    <property type="match status" value="1"/>
</dbReference>
<dbReference type="SMART" id="SM00150">
    <property type="entry name" value="SPEC"/>
    <property type="match status" value="3"/>
</dbReference>
<dbReference type="GO" id="GO:0043588">
    <property type="term" value="P:skin development"/>
    <property type="evidence" value="ECO:0007669"/>
    <property type="project" value="TreeGrafter"/>
</dbReference>
<dbReference type="Pfam" id="PF00435">
    <property type="entry name" value="Spectrin"/>
    <property type="match status" value="2"/>
</dbReference>
<dbReference type="EMBL" id="JAHKSW010000003">
    <property type="protein sequence ID" value="KAG7334351.1"/>
    <property type="molecule type" value="Genomic_DNA"/>
</dbReference>
<proteinExistence type="inferred from homology"/>
<dbReference type="PROSITE" id="PS50002">
    <property type="entry name" value="SH3"/>
    <property type="match status" value="1"/>
</dbReference>
<evidence type="ECO:0000256" key="2">
    <source>
        <dbReference type="ARBA" id="ARBA00004282"/>
    </source>
</evidence>
<feature type="domain" description="Calponin-homology (CH)" evidence="19">
    <location>
        <begin position="210"/>
        <end position="313"/>
    </location>
</feature>
<evidence type="ECO:0000256" key="7">
    <source>
        <dbReference type="ARBA" id="ARBA00022553"/>
    </source>
</evidence>
<evidence type="ECO:0000256" key="14">
    <source>
        <dbReference type="ARBA" id="ARBA00023273"/>
    </source>
</evidence>
<keyword evidence="21" id="KW-1185">Reference proteome</keyword>
<evidence type="ECO:0000259" key="19">
    <source>
        <dbReference type="PROSITE" id="PS50021"/>
    </source>
</evidence>
<dbReference type="PROSITE" id="PS00019">
    <property type="entry name" value="ACTININ_1"/>
    <property type="match status" value="1"/>
</dbReference>
<keyword evidence="13" id="KW-0206">Cytoskeleton</keyword>
<dbReference type="PROSITE" id="PS00020">
    <property type="entry name" value="ACTININ_2"/>
    <property type="match status" value="1"/>
</dbReference>
<dbReference type="SUPFAM" id="SSF46966">
    <property type="entry name" value="Spectrin repeat"/>
    <property type="match status" value="4"/>
</dbReference>
<dbReference type="Pfam" id="PF00681">
    <property type="entry name" value="Plectin"/>
    <property type="match status" value="4"/>
</dbReference>
<dbReference type="Gene3D" id="3.90.1290.10">
    <property type="entry name" value="Plakin repeat"/>
    <property type="match status" value="2"/>
</dbReference>
<dbReference type="FunFam" id="3.90.1290.10:FF:000001">
    <property type="entry name" value="Plectin a"/>
    <property type="match status" value="1"/>
</dbReference>
<evidence type="ECO:0000256" key="3">
    <source>
        <dbReference type="ARBA" id="ARBA00004316"/>
    </source>
</evidence>
<evidence type="ECO:0000256" key="11">
    <source>
        <dbReference type="ARBA" id="ARBA00023054"/>
    </source>
</evidence>
<keyword evidence="7" id="KW-0597">Phosphoprotein</keyword>
<dbReference type="GO" id="GO:0030057">
    <property type="term" value="C:desmosome"/>
    <property type="evidence" value="ECO:0007669"/>
    <property type="project" value="UniProtKB-SubCell"/>
</dbReference>
<feature type="domain" description="Calponin-homology (CH)" evidence="19">
    <location>
        <begin position="326"/>
        <end position="430"/>
    </location>
</feature>
<dbReference type="InterPro" id="IPR035915">
    <property type="entry name" value="Plakin_repeat_sf"/>
</dbReference>
<dbReference type="Gene3D" id="3.30.160.780">
    <property type="match status" value="1"/>
</dbReference>
<dbReference type="Pfam" id="PF17902">
    <property type="entry name" value="SH3_10"/>
    <property type="match status" value="1"/>
</dbReference>
<sequence length="3320" mass="381387">MIAAAFLVLLRPLSLQCLLLLILLLVGTVATIVFLCCWHRRLRHEKIPIKSVFSRRSRSREAGLRTHHFRSEGFRHSPRHGRRSIRARVCEERPVVDPAESEPDTSSAVRKRKVTKRVQPDFYHSVQVTPTRRPSSGSGNASLRCSMSSSADFSDEDDYSARSGCVSPAPGDTLPWNLPRHERSKRKIHGGSVLDPAERAVLRIADERDRVQKKTFTKWINQHLLKVRKHVNDLYEDLRDGHNLISLLEVLSGDKLPREKGRMRFHRLQNVQIALDYLKRRQVKLVNIRNDDITDGNPKLTLGLIWTIILHFQISDIHVTGESEDMTAKERLLLWSQQMTEGYVGVRCDNFTTSWKDGRLFNAIIHKYRPDLVDMSRVSTQSSRTNLEHAFTVAEQLGVARLLDPEDVDVTTPDEKSVITYVSTLYDVFPKVPEGVEGISANDVDVKWVEYQNMVNYLSQWIKHNVTVMSDRNFPCNPVELKALYLQYLHFKESEIPLKENEKTKIKHLYKMLEVWIEFGRIHLPEGYHPNDVEKEWGKLIVAMLEREKSLRPEVDRLEMLQQIADRVKRDCVAGEDKLALARASLQSDIKRLESGIQLQNEPEIAGYLLECENLLRQQVVDIQILLDGKFYLADQLVQRVSKLRDDLLTLRTECSSVYSKGRSLSTEQTKMMISGITQSLNSGFSQNLNVGLSPALSTSFTPAITPGLTPGLTPALTPAMTPGCGLTPALIPGLQPTLRVGGSMEPGILQHMKHMQIRKPMLKASLVDPSLSEEEVNMKFVQDLLNWVEEMQVQLDQGEWGSDLPSVESHLENHRNVHKAIEDFQMSIKEAQMSEIQMTHPLKQSYSDKLSLLESQYGRLLNSTKERQKHLDSLHNFVSHATRELIWLNEKEEEEVAFDWSERNSNISRKKDYHADLMRELDEKEGVIKSVQDQADILLQQNHPARLTIEAYKAAMQTQWSWILQLCYCVEQHLKENVTYFEFFSDAKESMDYLKSLQDSITRKYGCDRTSSLHRLEDLIQESMDEKEQLLQYRSTVAGLVGRAKSIVQLKPRNPENPVRTSLPVKAICDYRQIEITIYKDDECVLANNSHRAKWKVISPSGNEAMVPSVCFTVPPPNKEAAEMASRIEQLYQKVLALWHRSHVNMKSVVSWHYLMIDIRNIRKSTVASIKTMLPGEHQQVLSSLQSHFEEFLEDSEESEVFTMADCTQLEREVLASKEFYEELLKSAEREEHEESVYNLFISEVRNFRMRVEAHEEQLIRQIRSPLERDDSKAIMQRITEQERKKAELDRLSEELVLLKEKCEAFLRQAANSPSVPTLSSELNVLTQSMAQVYSMCSIYLEKLKTVNLVVKHSQGAEALVKLYEGKLCEEDAVNSDIRSIDAVMSTLKQWRSEIDERRDVFHDLEDELQKARAISDRMFKTHNERDFDLDWHKEKAEQLGERWRNVHTQIENRLRDLEGVSKSLKYYKDAYSNLDEWSKEMEVNQLKTQENQPEDKIHLFVLVAEIERKQSKIDECQKYSEQYSAGVKDYELQLMTYRAMVDSQHKSPVKRRRMQSSSDTIQQEFMDLRTRYTALVTLMTQYLKFASETLKRAEEDERKTCMDKAEYRSWLDSMEVQKVASDEEVLRLKRQVLELEASLSDRQQQLDILGGELEMQKKCIEELNVQKTKAEYEAQQYRVELEAAIRSKTATEQELKNFRQLIQQAEARQQSLEESLRMLRKNIEESTLARRKLEDHLRRKDNDVQDLEEHRRSLERELKAKEVAEANLLNQIRIMEKDLVQKSSGSRPVRGESLKEVVQKSTISISAPEAEALQFKVDELTMCKMKAETEIKTLKSELNSMLMQKNMSDEKAQRFKELLDDANNRLMKLQVEMESDRNSIRTKSDELRQETSELKKSVYIFQEQVKSLQRDKSSLEHRVLFHKTEVDGLKEQLKISQGKLLQWSSSEQENCQKLRSLEEELTTKQAEGEQLKFKVNELNRVNQLLEGDVRHLTVSIESFQQEKSHFEQKIKSLKNESESLKEQLQKAKEEVSIKTRIEKDLQLKVKNLELELQKNDLQVNQLTKKTEELRRTMLDNERLVKNLSAELDKANMDNGSKDQQISIFKSQAESAKSQLKIIEDELLKKTQTSHELQLKLRDYNEEVKKTSEFQQKVKALNETITDHETNIRNLKTELTTISVEKNVANQKVQEHKVEINNLNLALQKAKNEAQKESSEAKKNIAKLRELENELIRCKQTINRMTGTSEKATVNLKLDISTLQREKQAADQKLQTLKTEFDELNSTLRKTKDELLRVTQEWKLNQSKVKELETELQKNRLVIREINTSSDKHTANLQQECSNILKEKGIAEDKITTLTSEISQLKMKLDHTQEDLMQKQKETSAAKMRSQMLEDQLENCKRMLEDLKGKLELQKKGYETQLQLVQNEMEQKLALQESRMKLECDRKSKEHLYSAETIERDKQQLLQEIEKLKTLHLNAMKAKQEAQKQLDSMSSQLEQSKKQKGALDLELLKAKSKITELETEKIRVKSSISQLDSIRKENSEETARLKQMLTETKQKLMMAENEAKHSKDQITSYIKEVKSLQEKNLKLEVTYTSEMKRLKELESVNQVNHQCAKDGELAKLKTELMLTQKIVSSYEEAKQNLEEEIKKMKMTSEIATLKKDQVLEELQIIKKDQMISLDRTPQGQSIAENYIQDQHSTVSKTSQSSLTEHTFTSLKSSLPDKGKSGKNQSVTFNISTMEFDGASEPSESSLSKLQGLRGRVSIKKLIKTKIITEEIALKLKTGLITIQEVQASLAQFTGKPVSIAGIYIESGKKKISFMGAAEAGIMAKTYAIEFLEAQAATGAIIDPITGESYSASAAIDKGIISEEFRERLTDAEKAVSGYPHGGKLLSVFQAMEERILDRHRGKAVLEAQIATGGLIHPLIGMRIPPDCAIEQGLINQATLQTLFDPITNPKSFHNPETGQRAYYSELLKLCVYDVNGGVYLLPYGNDHISSFTPASTHKVSVINSSTATEMSTYEAYRASLIDKRIYLFLSQQESEWQETTVIDSSGKPLHILTDQKSGRQFCIEKALSLNILQTSELQSYRSGQMSICELADLLISRKVVIKNMYSPIAGLWDVTFKKRLSIVKGFQHNLVDRLTALKLLEAQACTGGICDPSSGDRFQIADAVHHRLLDESFARPLHQFEQAFNGIIHPQTGKTLTVGQAMRENLFPKDVGLRCLEYQLATGGLINPESHNRFSLEEGVKGCLIDKATAAQLKDDHPLAKNITCPKTKRKISFKEALEKGVFDSHTGLLLLDATKPHSIGSMTSFQYIWTYRHF</sequence>
<dbReference type="InterPro" id="IPR036872">
    <property type="entry name" value="CH_dom_sf"/>
</dbReference>
<keyword evidence="8" id="KW-0493">Microtubule</keyword>
<evidence type="ECO:0000256" key="17">
    <source>
        <dbReference type="SAM" id="MobiDB-lite"/>
    </source>
</evidence>
<keyword evidence="11 16" id="KW-0175">Coiled coil</keyword>
<dbReference type="Gene3D" id="1.10.418.10">
    <property type="entry name" value="Calponin-like domain"/>
    <property type="match status" value="2"/>
</dbReference>
<evidence type="ECO:0000256" key="5">
    <source>
        <dbReference type="ARBA" id="ARBA00022443"/>
    </source>
</evidence>
<reference evidence="20 21" key="1">
    <citation type="submission" date="2021-06" db="EMBL/GenBank/DDBJ databases">
        <title>Chromosome-level genome assembly of the red-tail catfish (Hemibagrus wyckioides).</title>
        <authorList>
            <person name="Shao F."/>
        </authorList>
    </citation>
    <scope>NUCLEOTIDE SEQUENCE [LARGE SCALE GENOMIC DNA]</scope>
    <source>
        <strain evidence="20">EC202008001</strain>
        <tissue evidence="20">Blood</tissue>
    </source>
</reference>
<dbReference type="SMART" id="SM00250">
    <property type="entry name" value="PLEC"/>
    <property type="match status" value="9"/>
</dbReference>
<dbReference type="InterPro" id="IPR018159">
    <property type="entry name" value="Spectrin/alpha-actinin"/>
</dbReference>
<feature type="coiled-coil region" evidence="16">
    <location>
        <begin position="1956"/>
        <end position="2074"/>
    </location>
</feature>
<dbReference type="Gene3D" id="1.20.5.1160">
    <property type="entry name" value="Vasodilator-stimulated phosphoprotein"/>
    <property type="match status" value="1"/>
</dbReference>
<evidence type="ECO:0000256" key="15">
    <source>
        <dbReference type="PROSITE-ProRule" id="PRU00192"/>
    </source>
</evidence>
<dbReference type="GO" id="GO:0014704">
    <property type="term" value="C:intercalated disc"/>
    <property type="evidence" value="ECO:0007669"/>
    <property type="project" value="TreeGrafter"/>
</dbReference>
<dbReference type="InterPro" id="IPR001452">
    <property type="entry name" value="SH3_domain"/>
</dbReference>
<dbReference type="GO" id="GO:0098609">
    <property type="term" value="P:cell-cell adhesion"/>
    <property type="evidence" value="ECO:0007669"/>
    <property type="project" value="TreeGrafter"/>
</dbReference>
<dbReference type="InterPro" id="IPR041615">
    <property type="entry name" value="Desmoplakin_SH3"/>
</dbReference>
<dbReference type="InterPro" id="IPR002017">
    <property type="entry name" value="Spectrin_repeat"/>
</dbReference>
<dbReference type="SUPFAM" id="SSF75399">
    <property type="entry name" value="Plakin repeat"/>
    <property type="match status" value="2"/>
</dbReference>
<dbReference type="GO" id="GO:0045104">
    <property type="term" value="P:intermediate filament cytoskeleton organization"/>
    <property type="evidence" value="ECO:0007669"/>
    <property type="project" value="InterPro"/>
</dbReference>